<dbReference type="RefSeq" id="WP_179585647.1">
    <property type="nucleotide sequence ID" value="NZ_JACBYR010000001.1"/>
</dbReference>
<dbReference type="InterPro" id="IPR036388">
    <property type="entry name" value="WH-like_DNA-bd_sf"/>
</dbReference>
<dbReference type="Gene3D" id="3.40.190.10">
    <property type="entry name" value="Periplasmic binding protein-like II"/>
    <property type="match status" value="2"/>
</dbReference>
<evidence type="ECO:0000313" key="7">
    <source>
        <dbReference type="Proteomes" id="UP000542125"/>
    </source>
</evidence>
<proteinExistence type="inferred from homology"/>
<dbReference type="GO" id="GO:0003700">
    <property type="term" value="F:DNA-binding transcription factor activity"/>
    <property type="evidence" value="ECO:0007669"/>
    <property type="project" value="InterPro"/>
</dbReference>
<sequence length="303" mass="32091">MLNLSVRSLEVFVAVAESGSFVAAADRLGITQPSVSDHIRSLEARSRTHLVERRRGRSGQLTDAGLALLAHARALLSHASDLSDDLSRRSQSASRQVVLACQPAVASLLLPPCLAGFARDQPDTDLATLAVDTDTVVQHLTRGTADVGCLLARNALPSLPSDVIAQVTFVIVAAPTHALAGRAAVSPQEVARHQFVRATHRLGFGPQMNDMLAMAGIADAPVVARATESAVVRAMAMAGVGMLCTLARAVEREVAAGVLTVIRMTGEPMQMELRLAHTPCRRPSDTTATLMRHIAAHFAVESR</sequence>
<keyword evidence="2" id="KW-0805">Transcription regulation</keyword>
<dbReference type="PANTHER" id="PTHR30419:SF30">
    <property type="entry name" value="LYSR FAMILY TRANSCRIPTIONAL REGULATOR"/>
    <property type="match status" value="1"/>
</dbReference>
<keyword evidence="3" id="KW-0238">DNA-binding</keyword>
<dbReference type="CDD" id="cd05466">
    <property type="entry name" value="PBP2_LTTR_substrate"/>
    <property type="match status" value="1"/>
</dbReference>
<dbReference type="FunFam" id="1.10.10.10:FF:000001">
    <property type="entry name" value="LysR family transcriptional regulator"/>
    <property type="match status" value="1"/>
</dbReference>
<protein>
    <submittedName>
        <fullName evidence="6">Molybdate transport repressor ModE-like protein</fullName>
    </submittedName>
</protein>
<dbReference type="PANTHER" id="PTHR30419">
    <property type="entry name" value="HTH-TYPE TRANSCRIPTIONAL REGULATOR YBHD"/>
    <property type="match status" value="1"/>
</dbReference>
<dbReference type="GO" id="GO:0003677">
    <property type="term" value="F:DNA binding"/>
    <property type="evidence" value="ECO:0007669"/>
    <property type="project" value="UniProtKB-KW"/>
</dbReference>
<dbReference type="InterPro" id="IPR005119">
    <property type="entry name" value="LysR_subst-bd"/>
</dbReference>
<feature type="domain" description="HTH lysR-type" evidence="5">
    <location>
        <begin position="4"/>
        <end position="62"/>
    </location>
</feature>
<evidence type="ECO:0000256" key="2">
    <source>
        <dbReference type="ARBA" id="ARBA00023015"/>
    </source>
</evidence>
<evidence type="ECO:0000313" key="6">
    <source>
        <dbReference type="EMBL" id="NYE82612.1"/>
    </source>
</evidence>
<dbReference type="InterPro" id="IPR050950">
    <property type="entry name" value="HTH-type_LysR_regulators"/>
</dbReference>
<evidence type="ECO:0000256" key="3">
    <source>
        <dbReference type="ARBA" id="ARBA00023125"/>
    </source>
</evidence>
<dbReference type="Proteomes" id="UP000542125">
    <property type="component" value="Unassembled WGS sequence"/>
</dbReference>
<dbReference type="InterPro" id="IPR036390">
    <property type="entry name" value="WH_DNA-bd_sf"/>
</dbReference>
<reference evidence="6 7" key="1">
    <citation type="submission" date="2020-07" db="EMBL/GenBank/DDBJ databases">
        <title>Genomic Encyclopedia of Type Strains, Phase IV (KMG-V): Genome sequencing to study the core and pangenomes of soil and plant-associated prokaryotes.</title>
        <authorList>
            <person name="Whitman W."/>
        </authorList>
    </citation>
    <scope>NUCLEOTIDE SEQUENCE [LARGE SCALE GENOMIC DNA]</scope>
    <source>
        <strain evidence="6 7">SAS40</strain>
    </source>
</reference>
<comment type="caution">
    <text evidence="6">The sequence shown here is derived from an EMBL/GenBank/DDBJ whole genome shotgun (WGS) entry which is preliminary data.</text>
</comment>
<dbReference type="Gene3D" id="1.10.10.10">
    <property type="entry name" value="Winged helix-like DNA-binding domain superfamily/Winged helix DNA-binding domain"/>
    <property type="match status" value="1"/>
</dbReference>
<name>A0A7Y9IT80_9BURK</name>
<organism evidence="6 7">
    <name type="scientific">Pigmentiphaga litoralis</name>
    <dbReference type="NCBI Taxonomy" id="516702"/>
    <lineage>
        <taxon>Bacteria</taxon>
        <taxon>Pseudomonadati</taxon>
        <taxon>Pseudomonadota</taxon>
        <taxon>Betaproteobacteria</taxon>
        <taxon>Burkholderiales</taxon>
        <taxon>Alcaligenaceae</taxon>
        <taxon>Pigmentiphaga</taxon>
    </lineage>
</organism>
<evidence type="ECO:0000256" key="4">
    <source>
        <dbReference type="ARBA" id="ARBA00023163"/>
    </source>
</evidence>
<dbReference type="Pfam" id="PF03466">
    <property type="entry name" value="LysR_substrate"/>
    <property type="match status" value="1"/>
</dbReference>
<comment type="similarity">
    <text evidence="1">Belongs to the LysR transcriptional regulatory family.</text>
</comment>
<dbReference type="SUPFAM" id="SSF53850">
    <property type="entry name" value="Periplasmic binding protein-like II"/>
    <property type="match status" value="1"/>
</dbReference>
<evidence type="ECO:0000259" key="5">
    <source>
        <dbReference type="PROSITE" id="PS50931"/>
    </source>
</evidence>
<dbReference type="AlphaFoldDB" id="A0A7Y9IT80"/>
<keyword evidence="4" id="KW-0804">Transcription</keyword>
<dbReference type="GO" id="GO:0005829">
    <property type="term" value="C:cytosol"/>
    <property type="evidence" value="ECO:0007669"/>
    <property type="project" value="TreeGrafter"/>
</dbReference>
<dbReference type="InterPro" id="IPR000847">
    <property type="entry name" value="LysR_HTH_N"/>
</dbReference>
<gene>
    <name evidence="6" type="ORF">FHW18_001883</name>
</gene>
<dbReference type="Pfam" id="PF00126">
    <property type="entry name" value="HTH_1"/>
    <property type="match status" value="1"/>
</dbReference>
<keyword evidence="7" id="KW-1185">Reference proteome</keyword>
<dbReference type="PROSITE" id="PS50931">
    <property type="entry name" value="HTH_LYSR"/>
    <property type="match status" value="1"/>
</dbReference>
<accession>A0A7Y9IT80</accession>
<dbReference type="SUPFAM" id="SSF46785">
    <property type="entry name" value="Winged helix' DNA-binding domain"/>
    <property type="match status" value="1"/>
</dbReference>
<dbReference type="EMBL" id="JACBYR010000001">
    <property type="protein sequence ID" value="NYE82612.1"/>
    <property type="molecule type" value="Genomic_DNA"/>
</dbReference>
<evidence type="ECO:0000256" key="1">
    <source>
        <dbReference type="ARBA" id="ARBA00009437"/>
    </source>
</evidence>